<dbReference type="AlphaFoldDB" id="A0A0E1X1Q8"/>
<dbReference type="GO" id="GO:0006950">
    <property type="term" value="P:response to stress"/>
    <property type="evidence" value="ECO:0007669"/>
    <property type="project" value="TreeGrafter"/>
</dbReference>
<dbReference type="Pfam" id="PF12802">
    <property type="entry name" value="MarR_2"/>
    <property type="match status" value="1"/>
</dbReference>
<reference evidence="2" key="1">
    <citation type="submission" date="2009-01" db="EMBL/GenBank/DDBJ databases">
        <title>The Genome Sequence of Brucella pinnipedialis M292/94/1.</title>
        <authorList>
            <consortium name="The Broad Institute Genome Sequencing Platform"/>
            <person name="Ward D."/>
            <person name="Young S.K."/>
            <person name="Kodira C.D."/>
            <person name="Zeng Q."/>
            <person name="Koehrsen M."/>
            <person name="Alvarado L."/>
            <person name="Berlin A."/>
            <person name="Borenstein D."/>
            <person name="Chen Z."/>
            <person name="Engels R."/>
            <person name="Freedman E."/>
            <person name="Gellesch M."/>
            <person name="Goldberg J."/>
            <person name="Griggs A."/>
            <person name="Gujja S."/>
            <person name="Heiman D."/>
            <person name="Hepburn T."/>
            <person name="Howarth C."/>
            <person name="Jen D."/>
            <person name="Larson L."/>
            <person name="Lewis B."/>
            <person name="Mehta T."/>
            <person name="Park D."/>
            <person name="Pearson M."/>
            <person name="Roberts A."/>
            <person name="Saif S."/>
            <person name="Shea T."/>
            <person name="Shenoy N."/>
            <person name="Sisk P."/>
            <person name="Stolte C."/>
            <person name="Sykes S."/>
            <person name="Walk T."/>
            <person name="White J."/>
            <person name="Yandava C."/>
            <person name="Whatmore A.M."/>
            <person name="Perrett L.L."/>
            <person name="O'Callaghan D."/>
            <person name="Nusbaum C."/>
            <person name="Galagan J."/>
            <person name="Birren B."/>
        </authorList>
    </citation>
    <scope>NUCLEOTIDE SEQUENCE [LARGE SCALE GENOMIC DNA]</scope>
    <source>
        <strain evidence="2">M292/94/1</strain>
    </source>
</reference>
<accession>A0A0E1X1Q8</accession>
<dbReference type="GO" id="GO:0003700">
    <property type="term" value="F:DNA-binding transcription factor activity"/>
    <property type="evidence" value="ECO:0007669"/>
    <property type="project" value="InterPro"/>
</dbReference>
<gene>
    <name evidence="2" type="ORF">BALG_00303</name>
</gene>
<dbReference type="InterPro" id="IPR000835">
    <property type="entry name" value="HTH_MarR-typ"/>
</dbReference>
<evidence type="ECO:0000259" key="1">
    <source>
        <dbReference type="PROSITE" id="PS50995"/>
    </source>
</evidence>
<dbReference type="PROSITE" id="PS50995">
    <property type="entry name" value="HTH_MARR_2"/>
    <property type="match status" value="1"/>
</dbReference>
<protein>
    <submittedName>
        <fullName evidence="2">Transcriptional regulator</fullName>
    </submittedName>
</protein>
<dbReference type="SUPFAM" id="SSF46785">
    <property type="entry name" value="Winged helix' DNA-binding domain"/>
    <property type="match status" value="1"/>
</dbReference>
<dbReference type="InterPro" id="IPR036390">
    <property type="entry name" value="WH_DNA-bd_sf"/>
</dbReference>
<proteinExistence type="predicted"/>
<dbReference type="PANTHER" id="PTHR33164:SF43">
    <property type="entry name" value="HTH-TYPE TRANSCRIPTIONAL REPRESSOR YETL"/>
    <property type="match status" value="1"/>
</dbReference>
<name>A0A0E1X1Q8_9HYPH</name>
<evidence type="ECO:0000313" key="2">
    <source>
        <dbReference type="EMBL" id="EEZ30184.1"/>
    </source>
</evidence>
<sequence>MPIELKPLQALTLLRTLSLEQVRGEMPDLTTRQAAILLTIYLEPPPHTVRGLAAKLNVTKPVITRALDTMGALGLVSRHRDEKDRRNVLIKRTVTGALYVEKLGDLMIAKARELPL</sequence>
<dbReference type="PANTHER" id="PTHR33164">
    <property type="entry name" value="TRANSCRIPTIONAL REGULATOR, MARR FAMILY"/>
    <property type="match status" value="1"/>
</dbReference>
<dbReference type="InterPro" id="IPR036388">
    <property type="entry name" value="WH-like_DNA-bd_sf"/>
</dbReference>
<organism evidence="2">
    <name type="scientific">Brucella pinnipedialis M292/94/1</name>
    <dbReference type="NCBI Taxonomy" id="520462"/>
    <lineage>
        <taxon>Bacteria</taxon>
        <taxon>Pseudomonadati</taxon>
        <taxon>Pseudomonadota</taxon>
        <taxon>Alphaproteobacteria</taxon>
        <taxon>Hyphomicrobiales</taxon>
        <taxon>Brucellaceae</taxon>
        <taxon>Brucella/Ochrobactrum group</taxon>
        <taxon>Brucella</taxon>
    </lineage>
</organism>
<dbReference type="RefSeq" id="WP_002968054.1">
    <property type="nucleotide sequence ID" value="NZ_EQ999546.1"/>
</dbReference>
<feature type="domain" description="HTH marR-type" evidence="1">
    <location>
        <begin position="1"/>
        <end position="116"/>
    </location>
</feature>
<dbReference type="HOGENOM" id="CLU_123892_1_0_5"/>
<dbReference type="InterPro" id="IPR039422">
    <property type="entry name" value="MarR/SlyA-like"/>
</dbReference>
<dbReference type="Gene3D" id="1.10.10.10">
    <property type="entry name" value="Winged helix-like DNA-binding domain superfamily/Winged helix DNA-binding domain"/>
    <property type="match status" value="1"/>
</dbReference>
<dbReference type="GeneID" id="55591741"/>
<dbReference type="EMBL" id="EQ999546">
    <property type="protein sequence ID" value="EEZ30184.1"/>
    <property type="molecule type" value="Genomic_DNA"/>
</dbReference>
<dbReference type="Proteomes" id="UP000004659">
    <property type="component" value="Unassembled WGS sequence"/>
</dbReference>
<dbReference type="SMART" id="SM00347">
    <property type="entry name" value="HTH_MARR"/>
    <property type="match status" value="1"/>
</dbReference>